<organism evidence="2 3">
    <name type="scientific">Castilleja foliolosa</name>
    <dbReference type="NCBI Taxonomy" id="1961234"/>
    <lineage>
        <taxon>Eukaryota</taxon>
        <taxon>Viridiplantae</taxon>
        <taxon>Streptophyta</taxon>
        <taxon>Embryophyta</taxon>
        <taxon>Tracheophyta</taxon>
        <taxon>Spermatophyta</taxon>
        <taxon>Magnoliopsida</taxon>
        <taxon>eudicotyledons</taxon>
        <taxon>Gunneridae</taxon>
        <taxon>Pentapetalae</taxon>
        <taxon>asterids</taxon>
        <taxon>lamiids</taxon>
        <taxon>Lamiales</taxon>
        <taxon>Orobanchaceae</taxon>
        <taxon>Pedicularideae</taxon>
        <taxon>Castillejinae</taxon>
        <taxon>Castilleja</taxon>
    </lineage>
</organism>
<sequence>MILMQGDNDDDAVIGNNDGDTINGNTDRDGYGDGNTDDNDMNFNTNREGDDDYSDMNFNSDGNTDGVEGGPRLKSLKEQATEQIKKPLRHCWKCNKKTTHDSCNCDKIKGIVNP</sequence>
<evidence type="ECO:0000313" key="3">
    <source>
        <dbReference type="Proteomes" id="UP001632038"/>
    </source>
</evidence>
<proteinExistence type="predicted"/>
<gene>
    <name evidence="2" type="ORF">CASFOL_031905</name>
</gene>
<feature type="compositionally biased region" description="Low complexity" evidence="1">
    <location>
        <begin position="14"/>
        <end position="25"/>
    </location>
</feature>
<protein>
    <submittedName>
        <fullName evidence="2">Uncharacterized protein</fullName>
    </submittedName>
</protein>
<evidence type="ECO:0000256" key="1">
    <source>
        <dbReference type="SAM" id="MobiDB-lite"/>
    </source>
</evidence>
<dbReference type="AlphaFoldDB" id="A0ABD3C0W4"/>
<dbReference type="Proteomes" id="UP001632038">
    <property type="component" value="Unassembled WGS sequence"/>
</dbReference>
<keyword evidence="3" id="KW-1185">Reference proteome</keyword>
<feature type="region of interest" description="Disordered" evidence="1">
    <location>
        <begin position="1"/>
        <end position="81"/>
    </location>
</feature>
<name>A0ABD3C0W4_9LAMI</name>
<reference evidence="3" key="1">
    <citation type="journal article" date="2024" name="IScience">
        <title>Strigolactones Initiate the Formation of Haustorium-like Structures in Castilleja.</title>
        <authorList>
            <person name="Buerger M."/>
            <person name="Peterson D."/>
            <person name="Chory J."/>
        </authorList>
    </citation>
    <scope>NUCLEOTIDE SEQUENCE [LARGE SCALE GENOMIC DNA]</scope>
</reference>
<dbReference type="EMBL" id="JAVIJP010000054">
    <property type="protein sequence ID" value="KAL3623089.1"/>
    <property type="molecule type" value="Genomic_DNA"/>
</dbReference>
<accession>A0ABD3C0W4</accession>
<comment type="caution">
    <text evidence="2">The sequence shown here is derived from an EMBL/GenBank/DDBJ whole genome shotgun (WGS) entry which is preliminary data.</text>
</comment>
<evidence type="ECO:0000313" key="2">
    <source>
        <dbReference type="EMBL" id="KAL3623089.1"/>
    </source>
</evidence>